<name>A0A174ZEF8_9FIRM</name>
<proteinExistence type="predicted"/>
<gene>
    <name evidence="1" type="ORF">ERS852492_01647</name>
</gene>
<organism evidence="1 2">
    <name type="scientific">Lachnospira eligens</name>
    <dbReference type="NCBI Taxonomy" id="39485"/>
    <lineage>
        <taxon>Bacteria</taxon>
        <taxon>Bacillati</taxon>
        <taxon>Bacillota</taxon>
        <taxon>Clostridia</taxon>
        <taxon>Lachnospirales</taxon>
        <taxon>Lachnospiraceae</taxon>
        <taxon>Lachnospira</taxon>
    </lineage>
</organism>
<protein>
    <submittedName>
        <fullName evidence="1">Uncharacterized protein</fullName>
    </submittedName>
</protein>
<dbReference type="RefSeq" id="WP_055287125.1">
    <property type="nucleotide sequence ID" value="NZ_CABIXW010000004.1"/>
</dbReference>
<dbReference type="AlphaFoldDB" id="A0A174ZEF8"/>
<accession>A0A174ZEF8</accession>
<dbReference type="Proteomes" id="UP000095780">
    <property type="component" value="Unassembled WGS sequence"/>
</dbReference>
<reference evidence="1 2" key="1">
    <citation type="submission" date="2015-09" db="EMBL/GenBank/DDBJ databases">
        <authorList>
            <consortium name="Pathogen Informatics"/>
        </authorList>
    </citation>
    <scope>NUCLEOTIDE SEQUENCE [LARGE SCALE GENOMIC DNA]</scope>
    <source>
        <strain evidence="1 2">2789STDY5834878</strain>
    </source>
</reference>
<sequence length="305" mass="36314">MPVIELKKYDDKYLIGIISCLKRNYNRFGCMMDLDVYKFIKPLVTYDFSEDYSYQKGNYGYVLLEDENVVGFFGMIYYRLKSESGKFYTVANPTTWAIDDKYRIYIFQVTEALFKEPDIVIDATPSYKELMIEKKMFGFMDLSLKKIRFFSMESQNKENCYITKVSSSSCISDDDVYKKYMDNVRYGVNCIEIVNELNMKCYVMYNIVFAKKHLENDGDVIKLARVLSVSDIKMFNDLFSKIFNYIKKNEKVSAMECDSMFIENNEILMREHEEKQYTRIKKYNTECDIKNFDLLYTEIALRNEY</sequence>
<evidence type="ECO:0000313" key="1">
    <source>
        <dbReference type="EMBL" id="CUQ85574.1"/>
    </source>
</evidence>
<dbReference type="EMBL" id="CZBV01000004">
    <property type="protein sequence ID" value="CUQ85574.1"/>
    <property type="molecule type" value="Genomic_DNA"/>
</dbReference>
<evidence type="ECO:0000313" key="2">
    <source>
        <dbReference type="Proteomes" id="UP000095780"/>
    </source>
</evidence>